<dbReference type="Proteomes" id="UP000790787">
    <property type="component" value="Chromosome 7"/>
</dbReference>
<sequence length="303" mass="34453">MYLDTSSNHQSNALHVIKAFFAMVQNKFNNSIKNIRTDNGLEFVNTETTVFFPTKGITHQKTCPYTPQQNGIVERKHKYLLKTARALLYQSKLPISPTGNSNGSDLHQDHQQLMSPELSFGNDTNDNIHESASLSYQDYQSSSNSNRTFSTSLEPCIHTQSQQQFLLSDSPSSEHSEQTTTLIHNRPQRTLKRPSYLKDYICNVPKLNTDSREHILNDDHSSPSFSFHTYVPHLQLVSLNALTNDSQYLIEQFSFGCEPESYEEAAAIPAWQKAMNQEFDALYSNHTWDIVPLPTGKKAIGYK</sequence>
<keyword evidence="1" id="KW-1185">Reference proteome</keyword>
<dbReference type="RefSeq" id="XP_075074600.1">
    <property type="nucleotide sequence ID" value="XM_075218499.1"/>
</dbReference>
<evidence type="ECO:0000313" key="2">
    <source>
        <dbReference type="RefSeq" id="XP_075074600.1"/>
    </source>
</evidence>
<reference evidence="2" key="2">
    <citation type="submission" date="2025-08" db="UniProtKB">
        <authorList>
            <consortium name="RefSeq"/>
        </authorList>
    </citation>
    <scope>IDENTIFICATION</scope>
    <source>
        <tissue evidence="2">Leaf</tissue>
    </source>
</reference>
<proteinExistence type="predicted"/>
<protein>
    <submittedName>
        <fullName evidence="2">Uncharacterized protein LOC142162176</fullName>
    </submittedName>
</protein>
<reference evidence="1" key="1">
    <citation type="journal article" date="2014" name="Nat. Commun.">
        <title>The tobacco genome sequence and its comparison with those of tomato and potato.</title>
        <authorList>
            <person name="Sierro N."/>
            <person name="Battey J.N."/>
            <person name="Ouadi S."/>
            <person name="Bakaher N."/>
            <person name="Bovet L."/>
            <person name="Willig A."/>
            <person name="Goepfert S."/>
            <person name="Peitsch M.C."/>
            <person name="Ivanov N.V."/>
        </authorList>
    </citation>
    <scope>NUCLEOTIDE SEQUENCE [LARGE SCALE GENOMIC DNA]</scope>
</reference>
<accession>A0AC58RPC9</accession>
<organism evidence="1 2">
    <name type="scientific">Nicotiana tabacum</name>
    <name type="common">Common tobacco</name>
    <dbReference type="NCBI Taxonomy" id="4097"/>
    <lineage>
        <taxon>Eukaryota</taxon>
        <taxon>Viridiplantae</taxon>
        <taxon>Streptophyta</taxon>
        <taxon>Embryophyta</taxon>
        <taxon>Tracheophyta</taxon>
        <taxon>Spermatophyta</taxon>
        <taxon>Magnoliopsida</taxon>
        <taxon>eudicotyledons</taxon>
        <taxon>Gunneridae</taxon>
        <taxon>Pentapetalae</taxon>
        <taxon>asterids</taxon>
        <taxon>lamiids</taxon>
        <taxon>Solanales</taxon>
        <taxon>Solanaceae</taxon>
        <taxon>Nicotianoideae</taxon>
        <taxon>Nicotianeae</taxon>
        <taxon>Nicotiana</taxon>
    </lineage>
</organism>
<name>A0AC58RPC9_TOBAC</name>
<evidence type="ECO:0000313" key="1">
    <source>
        <dbReference type="Proteomes" id="UP000790787"/>
    </source>
</evidence>
<gene>
    <name evidence="2" type="primary">LOC142162176</name>
</gene>